<protein>
    <submittedName>
        <fullName evidence="1">Uncharacterized protein</fullName>
    </submittedName>
</protein>
<sequence length="167" mass="20059">MTPEDKLKQKIWDFIYSFFLPFRKILLKAGLIWHKKGRQKYHIGWLTPGKTLEGLKQHLHDEWGFGNHFIAWVDEDQVLSWRKLTDFQDQYHLRVYKDGEICGHFEFTPEAHPLEHLEEKGERETKEDFLKFLGEFAVERKYVSHLKMDPDAFDPKSEISIETLKRI</sequence>
<accession>A0A0G0XGA5</accession>
<reference evidence="1 2" key="1">
    <citation type="journal article" date="2015" name="Nature">
        <title>rRNA introns, odd ribosomes, and small enigmatic genomes across a large radiation of phyla.</title>
        <authorList>
            <person name="Brown C.T."/>
            <person name="Hug L.A."/>
            <person name="Thomas B.C."/>
            <person name="Sharon I."/>
            <person name="Castelle C.J."/>
            <person name="Singh A."/>
            <person name="Wilkins M.J."/>
            <person name="Williams K.H."/>
            <person name="Banfield J.F."/>
        </authorList>
    </citation>
    <scope>NUCLEOTIDE SEQUENCE [LARGE SCALE GENOMIC DNA]</scope>
</reference>
<evidence type="ECO:0000313" key="1">
    <source>
        <dbReference type="EMBL" id="KKS23925.1"/>
    </source>
</evidence>
<name>A0A0G0XGA5_9BACT</name>
<proteinExistence type="predicted"/>
<comment type="caution">
    <text evidence="1">The sequence shown here is derived from an EMBL/GenBank/DDBJ whole genome shotgun (WGS) entry which is preliminary data.</text>
</comment>
<dbReference type="AlphaFoldDB" id="A0A0G0XGA5"/>
<evidence type="ECO:0000313" key="2">
    <source>
        <dbReference type="Proteomes" id="UP000033949"/>
    </source>
</evidence>
<dbReference type="Proteomes" id="UP000033949">
    <property type="component" value="Unassembled WGS sequence"/>
</dbReference>
<dbReference type="EMBL" id="LCCC01000016">
    <property type="protein sequence ID" value="KKS23925.1"/>
    <property type="molecule type" value="Genomic_DNA"/>
</dbReference>
<organism evidence="1 2">
    <name type="scientific">Candidatus Nomurabacteria bacterium GW2011_GWC2_41_8</name>
    <dbReference type="NCBI Taxonomy" id="1618755"/>
    <lineage>
        <taxon>Bacteria</taxon>
        <taxon>Candidatus Nomuraibacteriota</taxon>
    </lineage>
</organism>
<gene>
    <name evidence="1" type="ORF">UU82_C0016G0007</name>
</gene>